<feature type="domain" description="AraC effector-binding" evidence="1">
    <location>
        <begin position="1"/>
        <end position="152"/>
    </location>
</feature>
<dbReference type="EMBL" id="CP137892">
    <property type="protein sequence ID" value="WPC04992.1"/>
    <property type="molecule type" value="Genomic_DNA"/>
</dbReference>
<dbReference type="SMART" id="SM00871">
    <property type="entry name" value="AraC_E_bind"/>
    <property type="match status" value="1"/>
</dbReference>
<dbReference type="RefSeq" id="WP_318644131.1">
    <property type="nucleotide sequence ID" value="NZ_CP137892.1"/>
</dbReference>
<dbReference type="InterPro" id="IPR010499">
    <property type="entry name" value="AraC_E-bd"/>
</dbReference>
<sequence length="152" mass="16391">MKEKIVGPQRVLCIGRELSIPEIAAQAQACCAEITRVAEARGLKVAGPWVFVSHKLPSNASERFRIAFCLPVEGTLDEPAGAVESRELAAMRCVHGDYHGPLAGIFAQGYAPLVEGALAAGHRLTGESREVYHRWQGADSPDNRIELQFGIG</sequence>
<keyword evidence="3" id="KW-1185">Reference proteome</keyword>
<reference evidence="2 3" key="1">
    <citation type="submission" date="2023-11" db="EMBL/GenBank/DDBJ databases">
        <title>Complete genome of Pseudomonas benzenivorans BA3361.</title>
        <authorList>
            <person name="Shin S.Y."/>
            <person name="Song J."/>
            <person name="Kang H."/>
        </authorList>
    </citation>
    <scope>NUCLEOTIDE SEQUENCE [LARGE SCALE GENOMIC DNA]</scope>
    <source>
        <strain evidence="2 3">HNIBRBA3361</strain>
    </source>
</reference>
<gene>
    <name evidence="2" type="ORF">SBP02_19915</name>
</gene>
<evidence type="ECO:0000259" key="1">
    <source>
        <dbReference type="SMART" id="SM00871"/>
    </source>
</evidence>
<organism evidence="2 3">
    <name type="scientific">Pseudomonas benzenivorans</name>
    <dbReference type="NCBI Taxonomy" id="556533"/>
    <lineage>
        <taxon>Bacteria</taxon>
        <taxon>Pseudomonadati</taxon>
        <taxon>Pseudomonadota</taxon>
        <taxon>Gammaproteobacteria</taxon>
        <taxon>Pseudomonadales</taxon>
        <taxon>Pseudomonadaceae</taxon>
        <taxon>Pseudomonas</taxon>
    </lineage>
</organism>
<dbReference type="Gene3D" id="3.20.80.10">
    <property type="entry name" value="Regulatory factor, effector binding domain"/>
    <property type="match status" value="1"/>
</dbReference>
<evidence type="ECO:0000313" key="2">
    <source>
        <dbReference type="EMBL" id="WPC04992.1"/>
    </source>
</evidence>
<evidence type="ECO:0000313" key="3">
    <source>
        <dbReference type="Proteomes" id="UP001305928"/>
    </source>
</evidence>
<name>A0ABZ0PUY1_9PSED</name>
<dbReference type="Proteomes" id="UP001305928">
    <property type="component" value="Chromosome"/>
</dbReference>
<accession>A0ABZ0PUY1</accession>
<dbReference type="SUPFAM" id="SSF55136">
    <property type="entry name" value="Probable bacterial effector-binding domain"/>
    <property type="match status" value="1"/>
</dbReference>
<protein>
    <submittedName>
        <fullName evidence="2">AraC family transcriptional regulator</fullName>
    </submittedName>
</protein>
<proteinExistence type="predicted"/>
<dbReference type="InterPro" id="IPR011256">
    <property type="entry name" value="Reg_factor_effector_dom_sf"/>
</dbReference>